<organism evidence="1 2">
    <name type="scientific">Acetivibrio ethanolgignens</name>
    <dbReference type="NCBI Taxonomy" id="290052"/>
    <lineage>
        <taxon>Bacteria</taxon>
        <taxon>Bacillati</taxon>
        <taxon>Bacillota</taxon>
        <taxon>Clostridia</taxon>
        <taxon>Eubacteriales</taxon>
        <taxon>Oscillospiraceae</taxon>
        <taxon>Acetivibrio</taxon>
    </lineage>
</organism>
<sequence>MSKIVYSPDKPNDCRYCHFWKNNKKGCCLGEENCYYLISVPPKPKSECEGCPYGRYHPCIGWCTRKIMKEVGVR</sequence>
<dbReference type="RefSeq" id="WP_058352920.1">
    <property type="nucleotide sequence ID" value="NZ_CABMMD010000159.1"/>
</dbReference>
<proteinExistence type="predicted"/>
<gene>
    <name evidence="1" type="ORF">ASU35_11320</name>
</gene>
<dbReference type="EMBL" id="LNAM01000159">
    <property type="protein sequence ID" value="KSV58827.1"/>
    <property type="molecule type" value="Genomic_DNA"/>
</dbReference>
<comment type="caution">
    <text evidence="1">The sequence shown here is derived from an EMBL/GenBank/DDBJ whole genome shotgun (WGS) entry which is preliminary data.</text>
</comment>
<evidence type="ECO:0000313" key="1">
    <source>
        <dbReference type="EMBL" id="KSV58827.1"/>
    </source>
</evidence>
<accession>A0A0V8QE13</accession>
<protein>
    <submittedName>
        <fullName evidence="1">Uncharacterized protein</fullName>
    </submittedName>
</protein>
<dbReference type="AlphaFoldDB" id="A0A0V8QE13"/>
<dbReference type="Proteomes" id="UP000054874">
    <property type="component" value="Unassembled WGS sequence"/>
</dbReference>
<name>A0A0V8QE13_9FIRM</name>
<dbReference type="OrthoDB" id="2003821at2"/>
<evidence type="ECO:0000313" key="2">
    <source>
        <dbReference type="Proteomes" id="UP000054874"/>
    </source>
</evidence>
<reference evidence="1 2" key="1">
    <citation type="submission" date="2015-11" db="EMBL/GenBank/DDBJ databases">
        <title>Butyribacter intestini gen. nov., sp. nov., a butyric acid-producing bacterium of the family Lachnospiraceae isolated from the human faeces.</title>
        <authorList>
            <person name="Zou Y."/>
            <person name="Xue W."/>
            <person name="Luo G."/>
            <person name="Lv M."/>
        </authorList>
    </citation>
    <scope>NUCLEOTIDE SEQUENCE [LARGE SCALE GENOMIC DNA]</scope>
    <source>
        <strain evidence="1 2">ACET-33324</strain>
    </source>
</reference>
<keyword evidence="2" id="KW-1185">Reference proteome</keyword>